<evidence type="ECO:0000313" key="2">
    <source>
        <dbReference type="EMBL" id="CAE0293248.1"/>
    </source>
</evidence>
<sequence>MVKLHPVKSLVPVSDGERPAATRASAPNRFRSQSYDRSVFGSDDCTKETGKCSCCMCSTTPLVIIPSGEPICSQYNITLRNVQEYLDGGLLKTLHEESFMIYRQIKCDGTCQIGIFAAIEVDDCTKRVVRPHEKVTCKTDITVHNKPVQLRQSYMDPVMLLYRESSDINAVVDRIVSQDDPFESIDGDGDTPGSHHIWTVKDPADIVAIQRAFEGIDHLYIADGHHRAAAACKESARLSSGNAVNVAQSSRFLTALIFPDSHLNVLSYNRCVSAWPPSLTQEDFLTQVSSCFSMEPLGTTPPPSSSTCLPAATETGRISPPRSIDESRSRTVSDTTTVSDRSSSTCGSYDSNGDTGGEVSRTQDPILPHEQFVMYMYVGTQWYRLDAPVPCLEELCVNPLKGVGCQILLDKVLWPILHTNDSAAGTHMIYVDGRAGSAGVSEQVQQGHAVVGFMVSAVPAHLIMQVADADLILPAKATFFDPKPMSNLLLRLFR</sequence>
<dbReference type="PANTHER" id="PTHR36454">
    <property type="entry name" value="LMO2823 PROTEIN"/>
    <property type="match status" value="1"/>
</dbReference>
<feature type="compositionally biased region" description="Low complexity" evidence="1">
    <location>
        <begin position="332"/>
        <end position="345"/>
    </location>
</feature>
<gene>
    <name evidence="2" type="ORF">SELO1098_LOCUS22098</name>
</gene>
<evidence type="ECO:0008006" key="3">
    <source>
        <dbReference type="Google" id="ProtNLM"/>
    </source>
</evidence>
<organism evidence="2">
    <name type="scientific">Spumella elongata</name>
    <dbReference type="NCBI Taxonomy" id="89044"/>
    <lineage>
        <taxon>Eukaryota</taxon>
        <taxon>Sar</taxon>
        <taxon>Stramenopiles</taxon>
        <taxon>Ochrophyta</taxon>
        <taxon>Chrysophyceae</taxon>
        <taxon>Chromulinales</taxon>
        <taxon>Chromulinaceae</taxon>
        <taxon>Spumella</taxon>
    </lineage>
</organism>
<evidence type="ECO:0000256" key="1">
    <source>
        <dbReference type="SAM" id="MobiDB-lite"/>
    </source>
</evidence>
<feature type="region of interest" description="Disordered" evidence="1">
    <location>
        <begin position="296"/>
        <end position="363"/>
    </location>
</feature>
<proteinExistence type="predicted"/>
<name>A0A7S3HFB4_9STRA</name>
<protein>
    <recommendedName>
        <fullName evidence="3">DUF1015 domain-containing protein</fullName>
    </recommendedName>
</protein>
<dbReference type="AlphaFoldDB" id="A0A7S3HFB4"/>
<dbReference type="EMBL" id="HBIC01043177">
    <property type="protein sequence ID" value="CAE0293248.1"/>
    <property type="molecule type" value="Transcribed_RNA"/>
</dbReference>
<reference evidence="2" key="1">
    <citation type="submission" date="2021-01" db="EMBL/GenBank/DDBJ databases">
        <authorList>
            <person name="Corre E."/>
            <person name="Pelletier E."/>
            <person name="Niang G."/>
            <person name="Scheremetjew M."/>
            <person name="Finn R."/>
            <person name="Kale V."/>
            <person name="Holt S."/>
            <person name="Cochrane G."/>
            <person name="Meng A."/>
            <person name="Brown T."/>
            <person name="Cohen L."/>
        </authorList>
    </citation>
    <scope>NUCLEOTIDE SEQUENCE</scope>
    <source>
        <strain evidence="2">CCAP 955/1</strain>
    </source>
</reference>
<accession>A0A7S3HFB4</accession>
<dbReference type="PANTHER" id="PTHR36454:SF1">
    <property type="entry name" value="DUF1015 DOMAIN-CONTAINING PROTEIN"/>
    <property type="match status" value="1"/>
</dbReference>
<dbReference type="InterPro" id="IPR008323">
    <property type="entry name" value="UCP033563"/>
</dbReference>
<dbReference type="Pfam" id="PF06245">
    <property type="entry name" value="DUF1015"/>
    <property type="match status" value="1"/>
</dbReference>